<feature type="compositionally biased region" description="Basic and acidic residues" evidence="14">
    <location>
        <begin position="905"/>
        <end position="917"/>
    </location>
</feature>
<keyword evidence="13" id="KW-0325">Glycoprotein</keyword>
<name>A0A8B6DE86_MYTGA</name>
<keyword evidence="11" id="KW-0560">Oxidoreductase</keyword>
<dbReference type="PANTHER" id="PTHR14049:SF9">
    <property type="entry name" value="PROCOLLAGEN-PROLINE 3-DIOXYGENASE"/>
    <property type="match status" value="1"/>
</dbReference>
<feature type="region of interest" description="Disordered" evidence="14">
    <location>
        <begin position="905"/>
        <end position="972"/>
    </location>
</feature>
<evidence type="ECO:0000256" key="5">
    <source>
        <dbReference type="ARBA" id="ARBA00022723"/>
    </source>
</evidence>
<evidence type="ECO:0000256" key="1">
    <source>
        <dbReference type="ARBA" id="ARBA00001961"/>
    </source>
</evidence>
<dbReference type="OrthoDB" id="8517835at2759"/>
<feature type="signal peptide" evidence="15">
    <location>
        <begin position="1"/>
        <end position="21"/>
    </location>
</feature>
<comment type="similarity">
    <text evidence="3">Belongs to the leprecan family.</text>
</comment>
<feature type="compositionally biased region" description="Basic and acidic residues" evidence="14">
    <location>
        <begin position="947"/>
        <end position="972"/>
    </location>
</feature>
<dbReference type="InterPro" id="IPR056585">
    <property type="entry name" value="Leprecan_dom"/>
</dbReference>
<keyword evidence="5" id="KW-0479">Metal-binding</keyword>
<keyword evidence="12" id="KW-0408">Iron</keyword>
<accession>A0A8B6DE86</accession>
<dbReference type="Pfam" id="PF13640">
    <property type="entry name" value="2OG-FeII_Oxy_3"/>
    <property type="match status" value="1"/>
</dbReference>
<evidence type="ECO:0000259" key="16">
    <source>
        <dbReference type="PROSITE" id="PS51471"/>
    </source>
</evidence>
<evidence type="ECO:0000256" key="14">
    <source>
        <dbReference type="SAM" id="MobiDB-lite"/>
    </source>
</evidence>
<dbReference type="Gene3D" id="1.25.40.10">
    <property type="entry name" value="Tetratricopeptide repeat domain"/>
    <property type="match status" value="1"/>
</dbReference>
<feature type="compositionally biased region" description="Acidic residues" evidence="14">
    <location>
        <begin position="933"/>
        <end position="946"/>
    </location>
</feature>
<dbReference type="PANTHER" id="PTHR14049">
    <property type="entry name" value="LEPRECAN 1"/>
    <property type="match status" value="1"/>
</dbReference>
<dbReference type="InterPro" id="IPR005123">
    <property type="entry name" value="Oxoglu/Fe-dep_dioxygenase_dom"/>
</dbReference>
<evidence type="ECO:0000256" key="9">
    <source>
        <dbReference type="ARBA" id="ARBA00022824"/>
    </source>
</evidence>
<dbReference type="InterPro" id="IPR044862">
    <property type="entry name" value="Pro_4_hyd_alph_FE2OG_OXY"/>
</dbReference>
<dbReference type="GO" id="GO:0019797">
    <property type="term" value="F:procollagen-proline 3-dioxygenase activity"/>
    <property type="evidence" value="ECO:0007669"/>
    <property type="project" value="UniProtKB-EC"/>
</dbReference>
<comment type="cofactor">
    <cofactor evidence="2">
        <name>Fe cation</name>
        <dbReference type="ChEBI" id="CHEBI:24875"/>
    </cofactor>
</comment>
<comment type="cofactor">
    <cofactor evidence="1">
        <name>L-ascorbate</name>
        <dbReference type="ChEBI" id="CHEBI:38290"/>
    </cofactor>
</comment>
<dbReference type="InterPro" id="IPR039575">
    <property type="entry name" value="P3H"/>
</dbReference>
<evidence type="ECO:0000256" key="7">
    <source>
        <dbReference type="ARBA" id="ARBA00022737"/>
    </source>
</evidence>
<dbReference type="Pfam" id="PF23557">
    <property type="entry name" value="TPR_leprecan"/>
    <property type="match status" value="1"/>
</dbReference>
<keyword evidence="18" id="KW-1185">Reference proteome</keyword>
<evidence type="ECO:0000256" key="6">
    <source>
        <dbReference type="ARBA" id="ARBA00022729"/>
    </source>
</evidence>
<dbReference type="PROSITE" id="PS51471">
    <property type="entry name" value="FE2OG_OXY"/>
    <property type="match status" value="1"/>
</dbReference>
<evidence type="ECO:0000256" key="15">
    <source>
        <dbReference type="SAM" id="SignalP"/>
    </source>
</evidence>
<keyword evidence="9" id="KW-0256">Endoplasmic reticulum</keyword>
<feature type="domain" description="Fe2OG dioxygenase" evidence="16">
    <location>
        <begin position="732"/>
        <end position="846"/>
    </location>
</feature>
<gene>
    <name evidence="17" type="ORF">MGAL_10B027558</name>
</gene>
<reference evidence="17" key="1">
    <citation type="submission" date="2018-11" db="EMBL/GenBank/DDBJ databases">
        <authorList>
            <person name="Alioto T."/>
            <person name="Alioto T."/>
        </authorList>
    </citation>
    <scope>NUCLEOTIDE SEQUENCE</scope>
</reference>
<evidence type="ECO:0000256" key="4">
    <source>
        <dbReference type="ARBA" id="ARBA00012262"/>
    </source>
</evidence>
<dbReference type="Gene3D" id="2.60.120.620">
    <property type="entry name" value="q2cbj1_9rhob like domain"/>
    <property type="match status" value="1"/>
</dbReference>
<organism evidence="17 18">
    <name type="scientific">Mytilus galloprovincialis</name>
    <name type="common">Mediterranean mussel</name>
    <dbReference type="NCBI Taxonomy" id="29158"/>
    <lineage>
        <taxon>Eukaryota</taxon>
        <taxon>Metazoa</taxon>
        <taxon>Spiralia</taxon>
        <taxon>Lophotrochozoa</taxon>
        <taxon>Mollusca</taxon>
        <taxon>Bivalvia</taxon>
        <taxon>Autobranchia</taxon>
        <taxon>Pteriomorphia</taxon>
        <taxon>Mytilida</taxon>
        <taxon>Mytiloidea</taxon>
        <taxon>Mytilidae</taxon>
        <taxon>Mytilinae</taxon>
        <taxon>Mytilus</taxon>
    </lineage>
</organism>
<dbReference type="InterPro" id="IPR006620">
    <property type="entry name" value="Pro_4_hyd_alph"/>
</dbReference>
<dbReference type="EMBL" id="UYJE01003391">
    <property type="protein sequence ID" value="VDI18906.1"/>
    <property type="molecule type" value="Genomic_DNA"/>
</dbReference>
<dbReference type="SMART" id="SM00702">
    <property type="entry name" value="P4Hc"/>
    <property type="match status" value="1"/>
</dbReference>
<evidence type="ECO:0000256" key="2">
    <source>
        <dbReference type="ARBA" id="ARBA00001962"/>
    </source>
</evidence>
<evidence type="ECO:0000256" key="13">
    <source>
        <dbReference type="ARBA" id="ARBA00023180"/>
    </source>
</evidence>
<dbReference type="Proteomes" id="UP000596742">
    <property type="component" value="Unassembled WGS sequence"/>
</dbReference>
<protein>
    <recommendedName>
        <fullName evidence="4">procollagen-proline 3-dioxygenase</fullName>
        <ecNumber evidence="4">1.14.11.7</ecNumber>
    </recommendedName>
</protein>
<sequence length="972" mass="113316">MELHMLMIVLIICLKNTNIDSLSELPKLTYDHLYTEGLKALETGKWFQCVGFLQKAIERRKLYKETVFNCKLKCREGSEFVNNPNLNTINDIYDLLKWKSFSKLVKEYQCTKSCQDHKLGYDQIENSEEIDTDFDSHEPYRNLQICYEEIKRYTDASCAAYTYYLRNPTDEETIDSINTYKEEFHVNEEDIKNLETKKYQEYRIKGREAFDQSSWTKVIEWIEIATEEYYKEEERCRVECEDHFNHQSAVNLIQAIAGHYISVLECQLKCQRKLSFIHTDYFPDFVGQNYHLLQTAYYKSGNDEQALECAVTYLVFNPNDEDTLNNRTYFMKKLGYNSENFKARQEAVEHQNRRTDMLQLLYYIRDKLNEIMEHGDNDEKLKNFDGSDKNHETKIQSELSSGTLKKHGNHVKVNEKNGFGEAVIENGRIIADGFLNKNQCQQLINFTNHVKKNTKLENSLRLISWAGDQGRNVMANLYNKTKLFVENSFIVCDDPERDDQYSEDCIPQEYGSCLTAEEIDDQELIHDKFVVSIFLSDEKEPGHFSFLDRRHKREMSVVSKCGRVVGFRLSDRHRSERSVTQRCSMVFIYSSNKQEDNPVKTYLRDLDKRRDKVIKSNTEDMREFYEKGVKISMGEKELQSKLRFAADGLLTEEQCQALIDINQEGAIDGDGFDYKKSPMTKSEIFDGLTLSRAAELTYSGILSKQALRLFLDASDYGKVLVEKYFNLTQPLYFDYTQLNCRTAVEGAQTGREDLSHPVHGDNCDIQKDGSCIRNPSGYVHRDFSSLLYLNGDFEGGEFFFAHKNWSAQVSIKPKCGMIVGFDSAEFHGVKAVTKGRRCTLAMWYTLDKRFEEQTRIQVTKILDKIPNEVDAHEHSQYMTTEKKGDIKEASVQKKLYDKHSKEFKQMVNDKNDKELPNPKELTTTQENKLRKDDEEDDGVTIEVVENDDIHEPETAYEKRQNLDTKQNSHTEL</sequence>
<evidence type="ECO:0000256" key="3">
    <source>
        <dbReference type="ARBA" id="ARBA00006487"/>
    </source>
</evidence>
<comment type="caution">
    <text evidence="17">The sequence shown here is derived from an EMBL/GenBank/DDBJ whole genome shotgun (WGS) entry which is preliminary data.</text>
</comment>
<proteinExistence type="inferred from homology"/>
<feature type="chain" id="PRO_5032354506" description="procollagen-proline 3-dioxygenase" evidence="15">
    <location>
        <begin position="22"/>
        <end position="972"/>
    </location>
</feature>
<keyword evidence="7" id="KW-0677">Repeat</keyword>
<dbReference type="GO" id="GO:0005506">
    <property type="term" value="F:iron ion binding"/>
    <property type="evidence" value="ECO:0007669"/>
    <property type="project" value="InterPro"/>
</dbReference>
<dbReference type="GO" id="GO:0031418">
    <property type="term" value="F:L-ascorbic acid binding"/>
    <property type="evidence" value="ECO:0007669"/>
    <property type="project" value="InterPro"/>
</dbReference>
<evidence type="ECO:0000313" key="17">
    <source>
        <dbReference type="EMBL" id="VDI18906.1"/>
    </source>
</evidence>
<dbReference type="EC" id="1.14.11.7" evidence="4"/>
<evidence type="ECO:0000313" key="18">
    <source>
        <dbReference type="Proteomes" id="UP000596742"/>
    </source>
</evidence>
<evidence type="ECO:0000256" key="8">
    <source>
        <dbReference type="ARBA" id="ARBA00022803"/>
    </source>
</evidence>
<dbReference type="GO" id="GO:0032963">
    <property type="term" value="P:collagen metabolic process"/>
    <property type="evidence" value="ECO:0007669"/>
    <property type="project" value="InterPro"/>
</dbReference>
<dbReference type="AlphaFoldDB" id="A0A8B6DE86"/>
<evidence type="ECO:0000256" key="10">
    <source>
        <dbReference type="ARBA" id="ARBA00022964"/>
    </source>
</evidence>
<keyword evidence="8" id="KW-0802">TPR repeat</keyword>
<evidence type="ECO:0000256" key="11">
    <source>
        <dbReference type="ARBA" id="ARBA00023002"/>
    </source>
</evidence>
<dbReference type="SUPFAM" id="SSF48452">
    <property type="entry name" value="TPR-like"/>
    <property type="match status" value="1"/>
</dbReference>
<dbReference type="InterPro" id="IPR011990">
    <property type="entry name" value="TPR-like_helical_dom_sf"/>
</dbReference>
<keyword evidence="6 15" id="KW-0732">Signal</keyword>
<evidence type="ECO:0000256" key="12">
    <source>
        <dbReference type="ARBA" id="ARBA00023004"/>
    </source>
</evidence>
<keyword evidence="10" id="KW-0223">Dioxygenase</keyword>